<dbReference type="EMBL" id="CP015402">
    <property type="protein sequence ID" value="ANU63848.1"/>
    <property type="molecule type" value="Genomic_DNA"/>
</dbReference>
<dbReference type="InterPro" id="IPR053154">
    <property type="entry name" value="c-di-AMP_regulator"/>
</dbReference>
<dbReference type="RefSeq" id="WP_068961148.1">
    <property type="nucleotide sequence ID" value="NZ_CAJTAP010000003.1"/>
</dbReference>
<reference evidence="2" key="2">
    <citation type="submission" date="2017-04" db="EMBL/GenBank/DDBJ databases">
        <title>Complete Genome Sequences of Twelve Strains of a Stable Defined Moderately Diverse Mouse Microbiota 2 (sDMDMm2).</title>
        <authorList>
            <person name="Uchimura Y."/>
            <person name="Wyss M."/>
            <person name="Brugiroux S."/>
            <person name="Limenitakis J.P."/>
            <person name="Stecher B."/>
            <person name="McCoy K.D."/>
            <person name="Macpherson A.J."/>
        </authorList>
    </citation>
    <scope>NUCLEOTIDE SEQUENCE</scope>
    <source>
        <strain evidence="2">YL27</strain>
    </source>
</reference>
<dbReference type="Proteomes" id="UP000186351">
    <property type="component" value="Chromosome"/>
</dbReference>
<feature type="transmembrane region" description="Helical" evidence="1">
    <location>
        <begin position="26"/>
        <end position="43"/>
    </location>
</feature>
<evidence type="ECO:0000313" key="5">
    <source>
        <dbReference type="Proteomes" id="UP000306630"/>
    </source>
</evidence>
<keyword evidence="4" id="KW-1185">Reference proteome</keyword>
<dbReference type="Gene3D" id="2.170.120.30">
    <property type="match status" value="1"/>
</dbReference>
<accession>A0A1Z2XI14</accession>
<sequence>MALTEKIRKITDRIHLAVTSSRGREVGLFLLFLAISYIFWLLLTLNNESQDDIDVPIAIVNVPDSVTFITDVPPVIKASVRDKGSILMRYRFNNSKVMKIDWAEYVGRTDDNRFLMGRQDLGARLRDYFGSSSQIVTVAPDSLKLIYTTSPGRKVAVHVNADVRPALGNIVNGPLTINTDSVTLYSVTDMPHSLTSVETMPIIRSKLTDTTSVLVKIKPIDGVRIIPDNVTVTIPVEPLIARSQMASVVVKNMPHGYGLLTFPSQIEVSYLIPMSAYNTEPYDIKAYVDFADALSAPTSKIPVTMSLMPELYRDVTISPDSVEYIVEQRHQ</sequence>
<keyword evidence="1" id="KW-0472">Membrane</keyword>
<evidence type="ECO:0000256" key="1">
    <source>
        <dbReference type="SAM" id="Phobius"/>
    </source>
</evidence>
<keyword evidence="1" id="KW-1133">Transmembrane helix</keyword>
<dbReference type="Proteomes" id="UP000306630">
    <property type="component" value="Unassembled WGS sequence"/>
</dbReference>
<gene>
    <name evidence="2" type="ORF">A4V02_08985</name>
    <name evidence="3" type="ORF">E5333_10345</name>
</gene>
<evidence type="ECO:0000313" key="3">
    <source>
        <dbReference type="EMBL" id="TGY72409.1"/>
    </source>
</evidence>
<dbReference type="PANTHER" id="PTHR37804">
    <property type="entry name" value="CDAA REGULATORY PROTEIN CDAR"/>
    <property type="match status" value="1"/>
</dbReference>
<accession>A0A1B1SAN3</accession>
<name>A0A1B1SAN3_9BACT</name>
<dbReference type="STRING" id="1796646.A4V02_08985"/>
<reference evidence="4" key="1">
    <citation type="submission" date="2016-04" db="EMBL/GenBank/DDBJ databases">
        <title>Complete Genome Sequences of Twelve Strains of a Stable Defined Moderately Diverse Mouse Microbiota 2 (sDMDMm2).</title>
        <authorList>
            <person name="Uchimura Y."/>
            <person name="Wyss M."/>
            <person name="Brugiroux S."/>
            <person name="Limenitakis J.P."/>
            <person name="Stecher B."/>
            <person name="McCoy K.D."/>
            <person name="Macpherson A.J."/>
        </authorList>
    </citation>
    <scope>NUCLEOTIDE SEQUENCE [LARGE SCALE GENOMIC DNA]</scope>
    <source>
        <strain evidence="4">YL27</strain>
    </source>
</reference>
<dbReference type="OrthoDB" id="1115707at2"/>
<reference evidence="3 5" key="3">
    <citation type="submission" date="2019-04" db="EMBL/GenBank/DDBJ databases">
        <title>Microbes associate with the intestines of laboratory mice.</title>
        <authorList>
            <person name="Navarre W."/>
            <person name="Wong E."/>
            <person name="Huang K."/>
            <person name="Tropini C."/>
            <person name="Ng K."/>
            <person name="Yu B."/>
        </authorList>
    </citation>
    <scope>NUCLEOTIDE SEQUENCE [LARGE SCALE GENOMIC DNA]</scope>
    <source>
        <strain evidence="3 5">NM06_A21</strain>
    </source>
</reference>
<dbReference type="EMBL" id="SRYD01000041">
    <property type="protein sequence ID" value="TGY72409.1"/>
    <property type="molecule type" value="Genomic_DNA"/>
</dbReference>
<dbReference type="Gene3D" id="2.170.120.40">
    <property type="entry name" value="YbbR-like domain"/>
    <property type="match status" value="1"/>
</dbReference>
<dbReference type="GeneID" id="65537000"/>
<evidence type="ECO:0008006" key="6">
    <source>
        <dbReference type="Google" id="ProtNLM"/>
    </source>
</evidence>
<dbReference type="PANTHER" id="PTHR37804:SF1">
    <property type="entry name" value="CDAA REGULATORY PROTEIN CDAR"/>
    <property type="match status" value="1"/>
</dbReference>
<dbReference type="AlphaFoldDB" id="A0A1B1SAN3"/>
<evidence type="ECO:0000313" key="2">
    <source>
        <dbReference type="EMBL" id="ANU63848.1"/>
    </source>
</evidence>
<proteinExistence type="predicted"/>
<dbReference type="KEGG" id="pary:A4V02_08985"/>
<keyword evidence="1" id="KW-0812">Transmembrane</keyword>
<organism evidence="2 4">
    <name type="scientific">Muribaculum intestinale</name>
    <dbReference type="NCBI Taxonomy" id="1796646"/>
    <lineage>
        <taxon>Bacteria</taxon>
        <taxon>Pseudomonadati</taxon>
        <taxon>Bacteroidota</taxon>
        <taxon>Bacteroidia</taxon>
        <taxon>Bacteroidales</taxon>
        <taxon>Muribaculaceae</taxon>
        <taxon>Muribaculum</taxon>
    </lineage>
</organism>
<protein>
    <recommendedName>
        <fullName evidence="6">YbbR-like domain-containing protein</fullName>
    </recommendedName>
</protein>
<evidence type="ECO:0000313" key="4">
    <source>
        <dbReference type="Proteomes" id="UP000186351"/>
    </source>
</evidence>